<dbReference type="OrthoDB" id="410315at2759"/>
<dbReference type="GO" id="GO:0004888">
    <property type="term" value="F:transmembrane signaling receptor activity"/>
    <property type="evidence" value="ECO:0007669"/>
    <property type="project" value="InterPro"/>
</dbReference>
<dbReference type="EMBL" id="OV651820">
    <property type="protein sequence ID" value="CAH1114337.1"/>
    <property type="molecule type" value="Genomic_DNA"/>
</dbReference>
<dbReference type="InterPro" id="IPR006029">
    <property type="entry name" value="Neurotrans-gated_channel_TM"/>
</dbReference>
<keyword evidence="3 5" id="KW-1133">Transmembrane helix</keyword>
<feature type="transmembrane region" description="Helical" evidence="5">
    <location>
        <begin position="253"/>
        <end position="272"/>
    </location>
</feature>
<feature type="domain" description="Neurotransmitter-gated ion-channel transmembrane" evidence="8">
    <location>
        <begin position="254"/>
        <end position="370"/>
    </location>
</feature>
<accession>A0A9P0GKF2</accession>
<organism evidence="9 10">
    <name type="scientific">Psylliodes chrysocephalus</name>
    <dbReference type="NCBI Taxonomy" id="3402493"/>
    <lineage>
        <taxon>Eukaryota</taxon>
        <taxon>Metazoa</taxon>
        <taxon>Ecdysozoa</taxon>
        <taxon>Arthropoda</taxon>
        <taxon>Hexapoda</taxon>
        <taxon>Insecta</taxon>
        <taxon>Pterygota</taxon>
        <taxon>Neoptera</taxon>
        <taxon>Endopterygota</taxon>
        <taxon>Coleoptera</taxon>
        <taxon>Polyphaga</taxon>
        <taxon>Cucujiformia</taxon>
        <taxon>Chrysomeloidea</taxon>
        <taxon>Chrysomelidae</taxon>
        <taxon>Galerucinae</taxon>
        <taxon>Alticini</taxon>
        <taxon>Psylliodes</taxon>
    </lineage>
</organism>
<proteinExistence type="predicted"/>
<dbReference type="PRINTS" id="PR00252">
    <property type="entry name" value="NRIONCHANNEL"/>
</dbReference>
<evidence type="ECO:0000259" key="7">
    <source>
        <dbReference type="Pfam" id="PF02931"/>
    </source>
</evidence>
<reference evidence="9" key="1">
    <citation type="submission" date="2022-01" db="EMBL/GenBank/DDBJ databases">
        <authorList>
            <person name="King R."/>
        </authorList>
    </citation>
    <scope>NUCLEOTIDE SEQUENCE</scope>
</reference>
<evidence type="ECO:0000256" key="6">
    <source>
        <dbReference type="SAM" id="SignalP"/>
    </source>
</evidence>
<feature type="transmembrane region" description="Helical" evidence="5">
    <location>
        <begin position="279"/>
        <end position="297"/>
    </location>
</feature>
<gene>
    <name evidence="9" type="ORF">PSYICH_LOCUS14658</name>
</gene>
<feature type="transmembrane region" description="Helical" evidence="5">
    <location>
        <begin position="415"/>
        <end position="441"/>
    </location>
</feature>
<dbReference type="CDD" id="cd19051">
    <property type="entry name" value="LGIC_TM_cation"/>
    <property type="match status" value="1"/>
</dbReference>
<dbReference type="InterPro" id="IPR006201">
    <property type="entry name" value="Neur_channel"/>
</dbReference>
<evidence type="ECO:0000259" key="8">
    <source>
        <dbReference type="Pfam" id="PF02932"/>
    </source>
</evidence>
<evidence type="ECO:0000256" key="1">
    <source>
        <dbReference type="ARBA" id="ARBA00004141"/>
    </source>
</evidence>
<dbReference type="PANTHER" id="PTHR18945">
    <property type="entry name" value="NEUROTRANSMITTER GATED ION CHANNEL"/>
    <property type="match status" value="1"/>
</dbReference>
<dbReference type="InterPro" id="IPR006202">
    <property type="entry name" value="Neur_chan_lig-bd"/>
</dbReference>
<comment type="subcellular location">
    <subcellularLocation>
        <location evidence="1">Membrane</location>
        <topology evidence="1">Multi-pass membrane protein</topology>
    </subcellularLocation>
</comment>
<evidence type="ECO:0000256" key="5">
    <source>
        <dbReference type="SAM" id="Phobius"/>
    </source>
</evidence>
<keyword evidence="10" id="KW-1185">Reference proteome</keyword>
<dbReference type="Proteomes" id="UP001153636">
    <property type="component" value="Chromosome 8"/>
</dbReference>
<evidence type="ECO:0000313" key="9">
    <source>
        <dbReference type="EMBL" id="CAH1114337.1"/>
    </source>
</evidence>
<dbReference type="CDD" id="cd18997">
    <property type="entry name" value="LGIC_ECD_nAChR"/>
    <property type="match status" value="1"/>
</dbReference>
<dbReference type="SUPFAM" id="SSF63712">
    <property type="entry name" value="Nicotinic receptor ligand binding domain-like"/>
    <property type="match status" value="1"/>
</dbReference>
<dbReference type="GO" id="GO:0016020">
    <property type="term" value="C:membrane"/>
    <property type="evidence" value="ECO:0007669"/>
    <property type="project" value="UniProtKB-SubCell"/>
</dbReference>
<dbReference type="AlphaFoldDB" id="A0A9P0GKF2"/>
<feature type="transmembrane region" description="Helical" evidence="5">
    <location>
        <begin position="309"/>
        <end position="332"/>
    </location>
</feature>
<evidence type="ECO:0000256" key="3">
    <source>
        <dbReference type="ARBA" id="ARBA00022989"/>
    </source>
</evidence>
<dbReference type="InterPro" id="IPR036734">
    <property type="entry name" value="Neur_chan_lig-bd_sf"/>
</dbReference>
<evidence type="ECO:0000313" key="10">
    <source>
        <dbReference type="Proteomes" id="UP001153636"/>
    </source>
</evidence>
<dbReference type="Pfam" id="PF02932">
    <property type="entry name" value="Neur_chan_memb"/>
    <property type="match status" value="1"/>
</dbReference>
<dbReference type="InterPro" id="IPR036719">
    <property type="entry name" value="Neuro-gated_channel_TM_sf"/>
</dbReference>
<feature type="domain" description="Neurotransmitter-gated ion-channel ligand-binding" evidence="7">
    <location>
        <begin position="41"/>
        <end position="245"/>
    </location>
</feature>
<dbReference type="Gene3D" id="2.70.170.10">
    <property type="entry name" value="Neurotransmitter-gated ion-channel ligand-binding domain"/>
    <property type="match status" value="1"/>
</dbReference>
<dbReference type="Pfam" id="PF02931">
    <property type="entry name" value="Neur_chan_LBD"/>
    <property type="match status" value="1"/>
</dbReference>
<protein>
    <submittedName>
        <fullName evidence="9">Uncharacterized protein</fullName>
    </submittedName>
</protein>
<feature type="signal peptide" evidence="6">
    <location>
        <begin position="1"/>
        <end position="23"/>
    </location>
</feature>
<dbReference type="Gene3D" id="1.20.58.390">
    <property type="entry name" value="Neurotransmitter-gated ion-channel transmembrane domain"/>
    <property type="match status" value="1"/>
</dbReference>
<dbReference type="SUPFAM" id="SSF90112">
    <property type="entry name" value="Neurotransmitter-gated ion-channel transmembrane pore"/>
    <property type="match status" value="1"/>
</dbReference>
<feature type="chain" id="PRO_5040292747" evidence="6">
    <location>
        <begin position="24"/>
        <end position="443"/>
    </location>
</feature>
<dbReference type="FunFam" id="2.70.170.10:FF:000028">
    <property type="entry name" value="AcetylCholine Receptor"/>
    <property type="match status" value="1"/>
</dbReference>
<sequence>MISANVHLLFYIIFLISAHVKSGFTTTKMGPQPLWNATYTDKLRHDLLLNYDKFARPAQHFNKTTVQLGLEIRHVEFNEFKSMLTAFAWLRLVWNDEKLKWNTSDYGDINTLHIAEHEIWQPDIYLYNSAVSSPLNQYVNTHILVYPNGEVLWVPPVQLTVLCTVHLRYWPFDTQECNLVFGSWTYSGEQIDLAHYNNRTMVNLEMVVTNAEWDIAKAEQVRNVKKYDCCEEPYPDITIKLVLNRIPNAYKTIIITPAFVIITLTLLSFWLPPQASEKIIINGCTAIIICLFMLYFSQKLPLMGKEIPLVVLFYTSCLYIVCLSMIGSVVVITMSRTKHCSTLPWIIKQPLTGKFGKLLGLESYIYQSGNSSHRVTAEEMRDHQVTDFEDGNSSEDNHIIKSQLSATKPSLQRDWILLAAAIDRLSFCFYCFLFVILSIAYSL</sequence>
<dbReference type="GO" id="GO:0005230">
    <property type="term" value="F:extracellular ligand-gated monoatomic ion channel activity"/>
    <property type="evidence" value="ECO:0007669"/>
    <property type="project" value="InterPro"/>
</dbReference>
<evidence type="ECO:0000256" key="4">
    <source>
        <dbReference type="ARBA" id="ARBA00023136"/>
    </source>
</evidence>
<name>A0A9P0GKF2_9CUCU</name>
<keyword evidence="6" id="KW-0732">Signal</keyword>
<keyword evidence="2 5" id="KW-0812">Transmembrane</keyword>
<keyword evidence="4 5" id="KW-0472">Membrane</keyword>
<dbReference type="InterPro" id="IPR038050">
    <property type="entry name" value="Neuro_actylchol_rec"/>
</dbReference>
<evidence type="ECO:0000256" key="2">
    <source>
        <dbReference type="ARBA" id="ARBA00022692"/>
    </source>
</evidence>